<evidence type="ECO:0000256" key="1">
    <source>
        <dbReference type="ARBA" id="ARBA00022679"/>
    </source>
</evidence>
<dbReference type="Gene3D" id="3.40.50.150">
    <property type="entry name" value="Vaccinia Virus protein VP39"/>
    <property type="match status" value="1"/>
</dbReference>
<organism evidence="2 3">
    <name type="scientific">Daedalea quercina L-15889</name>
    <dbReference type="NCBI Taxonomy" id="1314783"/>
    <lineage>
        <taxon>Eukaryota</taxon>
        <taxon>Fungi</taxon>
        <taxon>Dikarya</taxon>
        <taxon>Basidiomycota</taxon>
        <taxon>Agaricomycotina</taxon>
        <taxon>Agaricomycetes</taxon>
        <taxon>Polyporales</taxon>
        <taxon>Fomitopsis</taxon>
    </lineage>
</organism>
<keyword evidence="2" id="KW-0489">Methyltransferase</keyword>
<dbReference type="EMBL" id="KV429081">
    <property type="protein sequence ID" value="KZT67006.1"/>
    <property type="molecule type" value="Genomic_DNA"/>
</dbReference>
<evidence type="ECO:0000313" key="2">
    <source>
        <dbReference type="EMBL" id="KZT67006.1"/>
    </source>
</evidence>
<sequence length="239" mass="26969">MAEQHPQMHQHDAQHEHNPDYAAQNKQFFDQNLELFERPEIVDATRRVAAKIRERYPSLFNIESTTVLDYACGTGLFDREWSSHVKLIFGVDISQKVVDEYNLQASKHGLSDKLKATCVELKADSQLDASTQRFDIVLCTMAFHHFASPEDVTKILASFLKPGGSLLVADLLEDSSKTQVIEGEQYKHVPHKSGFDEGRMQDIFTRAGLADFEMGELISGLPILEHKVTLFLARGVKPL</sequence>
<accession>A0A165NIH9</accession>
<dbReference type="PANTHER" id="PTHR43861:SF3">
    <property type="entry name" value="PUTATIVE (AFU_ORTHOLOGUE AFUA_2G14390)-RELATED"/>
    <property type="match status" value="1"/>
</dbReference>
<reference evidence="2 3" key="1">
    <citation type="journal article" date="2016" name="Mol. Biol. Evol.">
        <title>Comparative Genomics of Early-Diverging Mushroom-Forming Fungi Provides Insights into the Origins of Lignocellulose Decay Capabilities.</title>
        <authorList>
            <person name="Nagy L.G."/>
            <person name="Riley R."/>
            <person name="Tritt A."/>
            <person name="Adam C."/>
            <person name="Daum C."/>
            <person name="Floudas D."/>
            <person name="Sun H."/>
            <person name="Yadav J.S."/>
            <person name="Pangilinan J."/>
            <person name="Larsson K.H."/>
            <person name="Matsuura K."/>
            <person name="Barry K."/>
            <person name="Labutti K."/>
            <person name="Kuo R."/>
            <person name="Ohm R.A."/>
            <person name="Bhattacharya S.S."/>
            <person name="Shirouzu T."/>
            <person name="Yoshinaga Y."/>
            <person name="Martin F.M."/>
            <person name="Grigoriev I.V."/>
            <person name="Hibbett D.S."/>
        </authorList>
    </citation>
    <scope>NUCLEOTIDE SEQUENCE [LARGE SCALE GENOMIC DNA]</scope>
    <source>
        <strain evidence="2 3">L-15889</strain>
    </source>
</reference>
<protein>
    <submittedName>
        <fullName evidence="2">S-adenosyl-L-methionine-dependent methyltransferase</fullName>
    </submittedName>
</protein>
<dbReference type="PANTHER" id="PTHR43861">
    <property type="entry name" value="TRANS-ACONITATE 2-METHYLTRANSFERASE-RELATED"/>
    <property type="match status" value="1"/>
</dbReference>
<proteinExistence type="predicted"/>
<gene>
    <name evidence="2" type="ORF">DAEQUDRAFT_729604</name>
</gene>
<dbReference type="Proteomes" id="UP000076727">
    <property type="component" value="Unassembled WGS sequence"/>
</dbReference>
<dbReference type="SUPFAM" id="SSF53335">
    <property type="entry name" value="S-adenosyl-L-methionine-dependent methyltransferases"/>
    <property type="match status" value="1"/>
</dbReference>
<dbReference type="GO" id="GO:0008168">
    <property type="term" value="F:methyltransferase activity"/>
    <property type="evidence" value="ECO:0007669"/>
    <property type="project" value="UniProtKB-KW"/>
</dbReference>
<keyword evidence="1 2" id="KW-0808">Transferase</keyword>
<dbReference type="STRING" id="1314783.A0A165NIH9"/>
<dbReference type="CDD" id="cd02440">
    <property type="entry name" value="AdoMet_MTases"/>
    <property type="match status" value="1"/>
</dbReference>
<dbReference type="Pfam" id="PF13489">
    <property type="entry name" value="Methyltransf_23"/>
    <property type="match status" value="1"/>
</dbReference>
<name>A0A165NIH9_9APHY</name>
<dbReference type="AlphaFoldDB" id="A0A165NIH9"/>
<dbReference type="OrthoDB" id="3647at2759"/>
<evidence type="ECO:0000313" key="3">
    <source>
        <dbReference type="Proteomes" id="UP000076727"/>
    </source>
</evidence>
<dbReference type="InterPro" id="IPR029063">
    <property type="entry name" value="SAM-dependent_MTases_sf"/>
</dbReference>
<keyword evidence="3" id="KW-1185">Reference proteome</keyword>
<dbReference type="GO" id="GO:0032259">
    <property type="term" value="P:methylation"/>
    <property type="evidence" value="ECO:0007669"/>
    <property type="project" value="UniProtKB-KW"/>
</dbReference>